<evidence type="ECO:0000313" key="5">
    <source>
        <dbReference type="Proteomes" id="UP000185608"/>
    </source>
</evidence>
<dbReference type="Gene3D" id="3.40.50.150">
    <property type="entry name" value="Vaccinia Virus protein VP39"/>
    <property type="match status" value="1"/>
</dbReference>
<dbReference type="EMBL" id="CP016070">
    <property type="protein sequence ID" value="AOW79989.1"/>
    <property type="molecule type" value="Genomic_DNA"/>
</dbReference>
<evidence type="ECO:0000256" key="2">
    <source>
        <dbReference type="ARBA" id="ARBA00022679"/>
    </source>
</evidence>
<evidence type="ECO:0000313" key="4">
    <source>
        <dbReference type="EMBL" id="AOW79989.1"/>
    </source>
</evidence>
<keyword evidence="1 4" id="KW-0489">Methyltransferase</keyword>
<name>A0A1D8S3P6_9EURY</name>
<dbReference type="AlphaFoldDB" id="A0A1D8S3P6"/>
<dbReference type="InterPro" id="IPR051422">
    <property type="entry name" value="AlkB_tRNA_MeTrf/Diox"/>
</dbReference>
<proteinExistence type="predicted"/>
<dbReference type="InterPro" id="IPR041698">
    <property type="entry name" value="Methyltransf_25"/>
</dbReference>
<sequence length="212" mass="23622">MTEESPPIREVYDRIGPHFSKTRQYPWTDVTDFLDTVSGTVGLDVGCGNGRHTEAMASVVESPIGVDLSRSLLEEARSRVTESGIEATFLQGTATILPLSDSTVDVAVYIAAIHHLRDRDARIESLDELARVLRPDGVGLVSSWCTAHDRFDRETGFDTTIDWTLPDGETVPRYYHIYDRGEFVADIRASDLELEREWVSKGNCYARVGGSR</sequence>
<dbReference type="PATRIC" id="fig|1855411.3.peg.798"/>
<dbReference type="KEGG" id="halh:HTSR_0801"/>
<dbReference type="Proteomes" id="UP000185608">
    <property type="component" value="Chromosome"/>
</dbReference>
<dbReference type="PANTHER" id="PTHR13069">
    <property type="entry name" value="ALKYLATED DNA REPAIR PROTEIN ALKB HOMOLOG 8"/>
    <property type="match status" value="1"/>
</dbReference>
<dbReference type="GeneID" id="29828811"/>
<dbReference type="RefSeq" id="WP_070364721.1">
    <property type="nucleotide sequence ID" value="NZ_CP016070.1"/>
</dbReference>
<accession>A0A1D8S3P6</accession>
<gene>
    <name evidence="4" type="ORF">HTSR_0801</name>
</gene>
<dbReference type="STRING" id="1873524.HSR6_0828"/>
<evidence type="ECO:0000256" key="1">
    <source>
        <dbReference type="ARBA" id="ARBA00022603"/>
    </source>
</evidence>
<reference evidence="4 5" key="1">
    <citation type="submission" date="2016-06" db="EMBL/GenBank/DDBJ databases">
        <title>Discovery of anaerobic lithoheterotrophic haloarchaeon capable of sulfur respiration by hydrogen and formate.</title>
        <authorList>
            <person name="Sorokin D.Y."/>
            <person name="Kublanov I.V."/>
            <person name="Roman P."/>
            <person name="Sinninghe Damste J.S."/>
            <person name="Golyshin P.N."/>
            <person name="Rojo D."/>
            <person name="Ciordia S."/>
            <person name="Mena Md.C."/>
            <person name="Ferrer M."/>
            <person name="Smedile F."/>
            <person name="Messina E."/>
            <person name="La Cono V."/>
            <person name="Yakimov M.M."/>
        </authorList>
    </citation>
    <scope>NUCLEOTIDE SEQUENCE [LARGE SCALE GENOMIC DNA]</scope>
    <source>
        <strain evidence="4 5">HTSR1</strain>
    </source>
</reference>
<dbReference type="SUPFAM" id="SSF53335">
    <property type="entry name" value="S-adenosyl-L-methionine-dependent methyltransferases"/>
    <property type="match status" value="1"/>
</dbReference>
<evidence type="ECO:0000259" key="3">
    <source>
        <dbReference type="Pfam" id="PF13649"/>
    </source>
</evidence>
<dbReference type="PANTHER" id="PTHR13069:SF21">
    <property type="entry name" value="ALKYLATED DNA REPAIR PROTEIN ALKB HOMOLOG 8"/>
    <property type="match status" value="1"/>
</dbReference>
<dbReference type="GO" id="GO:0032259">
    <property type="term" value="P:methylation"/>
    <property type="evidence" value="ECO:0007669"/>
    <property type="project" value="UniProtKB-KW"/>
</dbReference>
<dbReference type="InterPro" id="IPR029063">
    <property type="entry name" value="SAM-dependent_MTases_sf"/>
</dbReference>
<feature type="domain" description="Methyltransferase" evidence="3">
    <location>
        <begin position="43"/>
        <end position="137"/>
    </location>
</feature>
<protein>
    <submittedName>
        <fullName evidence="4">Type 11 methyltransferase</fullName>
    </submittedName>
</protein>
<dbReference type="CDD" id="cd02440">
    <property type="entry name" value="AdoMet_MTases"/>
    <property type="match status" value="1"/>
</dbReference>
<keyword evidence="2 4" id="KW-0808">Transferase</keyword>
<dbReference type="Pfam" id="PF13649">
    <property type="entry name" value="Methyltransf_25"/>
    <property type="match status" value="1"/>
</dbReference>
<organism evidence="4 5">
    <name type="scientific">Halodesulfurarchaeum formicicum</name>
    <dbReference type="NCBI Taxonomy" id="1873524"/>
    <lineage>
        <taxon>Archaea</taxon>
        <taxon>Methanobacteriati</taxon>
        <taxon>Methanobacteriota</taxon>
        <taxon>Stenosarchaea group</taxon>
        <taxon>Halobacteria</taxon>
        <taxon>Halobacteriales</taxon>
        <taxon>Halobacteriaceae</taxon>
        <taxon>Halodesulfurarchaeum</taxon>
    </lineage>
</organism>
<dbReference type="GO" id="GO:0008168">
    <property type="term" value="F:methyltransferase activity"/>
    <property type="evidence" value="ECO:0007669"/>
    <property type="project" value="UniProtKB-KW"/>
</dbReference>